<evidence type="ECO:0000256" key="3">
    <source>
        <dbReference type="ARBA" id="ARBA00022692"/>
    </source>
</evidence>
<keyword evidence="3 6" id="KW-0812">Transmembrane</keyword>
<dbReference type="PRINTS" id="PR00926">
    <property type="entry name" value="MITOCARRIER"/>
</dbReference>
<keyword evidence="9" id="KW-1185">Reference proteome</keyword>
<comment type="caution">
    <text evidence="8">The sequence shown here is derived from an EMBL/GenBank/DDBJ whole genome shotgun (WGS) entry which is preliminary data.</text>
</comment>
<dbReference type="GO" id="GO:0016020">
    <property type="term" value="C:membrane"/>
    <property type="evidence" value="ECO:0007669"/>
    <property type="project" value="UniProtKB-SubCell"/>
</dbReference>
<evidence type="ECO:0000256" key="5">
    <source>
        <dbReference type="ARBA" id="ARBA00023136"/>
    </source>
</evidence>
<evidence type="ECO:0008006" key="10">
    <source>
        <dbReference type="Google" id="ProtNLM"/>
    </source>
</evidence>
<evidence type="ECO:0000313" key="9">
    <source>
        <dbReference type="Proteomes" id="UP001291623"/>
    </source>
</evidence>
<gene>
    <name evidence="8" type="ORF">RND71_015523</name>
</gene>
<comment type="subcellular location">
    <subcellularLocation>
        <location evidence="1">Membrane</location>
        <topology evidence="1">Multi-pass membrane protein</topology>
    </subcellularLocation>
</comment>
<keyword evidence="2 7" id="KW-0813">Transport</keyword>
<evidence type="ECO:0000313" key="8">
    <source>
        <dbReference type="EMBL" id="KAK4364165.1"/>
    </source>
</evidence>
<dbReference type="InterPro" id="IPR023395">
    <property type="entry name" value="MCP_dom_sf"/>
</dbReference>
<dbReference type="Gene3D" id="1.50.40.10">
    <property type="entry name" value="Mitochondrial carrier domain"/>
    <property type="match status" value="1"/>
</dbReference>
<feature type="repeat" description="Solcar" evidence="6">
    <location>
        <begin position="39"/>
        <end position="126"/>
    </location>
</feature>
<sequence>MASEDVKAARDTAVEQIVNLAEEAKLAREEIKPTSHAVLSICKSLVAGGVAGGVSRTAVAPLERLKILLQVQNSHTMKYNGTIQGLKYIWRTEGFKGLFKGNGTNCARIVPNSAVKFFSYEQASKYDTEKYHVKGRWRRDLEGPHKHSVPSTDIFLDIGTGVYYICTGNKLEMFNNKMEMEHYLTLSSSLTTEDAQLTPLLRLGAGACAGIIAMSATYPMDMVRGRITVQTEKSPYQYRGMFHALSTVLREEGPRALYKGWTPSVIGVIPYVGLNFAVYESLKDWLVKTKPLGLIDDSELGVVTRLACGAAAGTVGQTVAYPLDVIRRRMQMVGWSHASSIVTGDGRSKAPLEYTGMIDAFRKTVKYEGVRALYKGLVPNSVKVVPSISIAFVAYEQVKDLLGVEIRISD</sequence>
<dbReference type="EMBL" id="JAVYJV010000008">
    <property type="protein sequence ID" value="KAK4364165.1"/>
    <property type="molecule type" value="Genomic_DNA"/>
</dbReference>
<comment type="similarity">
    <text evidence="7">Belongs to the mitochondrial carrier (TC 2.A.29) family.</text>
</comment>
<dbReference type="GO" id="GO:0055085">
    <property type="term" value="P:transmembrane transport"/>
    <property type="evidence" value="ECO:0007669"/>
    <property type="project" value="InterPro"/>
</dbReference>
<dbReference type="AlphaFoldDB" id="A0AAE1VL62"/>
<feature type="repeat" description="Solcar" evidence="6">
    <location>
        <begin position="300"/>
        <end position="401"/>
    </location>
</feature>
<dbReference type="SUPFAM" id="SSF103506">
    <property type="entry name" value="Mitochondrial carrier"/>
    <property type="match status" value="1"/>
</dbReference>
<dbReference type="Proteomes" id="UP001291623">
    <property type="component" value="Unassembled WGS sequence"/>
</dbReference>
<keyword evidence="5 6" id="KW-0472">Membrane</keyword>
<dbReference type="InterPro" id="IPR002067">
    <property type="entry name" value="MCP"/>
</dbReference>
<name>A0AAE1VL62_9SOLA</name>
<dbReference type="InterPro" id="IPR018108">
    <property type="entry name" value="MCP_transmembrane"/>
</dbReference>
<protein>
    <recommendedName>
        <fullName evidence="10">Mitochondrial adenine nucleotide transporter ADNT1</fullName>
    </recommendedName>
</protein>
<keyword evidence="4" id="KW-0677">Repeat</keyword>
<accession>A0AAE1VL62</accession>
<evidence type="ECO:0000256" key="7">
    <source>
        <dbReference type="RuleBase" id="RU000488"/>
    </source>
</evidence>
<evidence type="ECO:0000256" key="2">
    <source>
        <dbReference type="ARBA" id="ARBA00022448"/>
    </source>
</evidence>
<feature type="repeat" description="Solcar" evidence="6">
    <location>
        <begin position="197"/>
        <end position="285"/>
    </location>
</feature>
<dbReference type="Pfam" id="PF00153">
    <property type="entry name" value="Mito_carr"/>
    <property type="match status" value="3"/>
</dbReference>
<reference evidence="8" key="1">
    <citation type="submission" date="2023-12" db="EMBL/GenBank/DDBJ databases">
        <title>Genome assembly of Anisodus tanguticus.</title>
        <authorList>
            <person name="Wang Y.-J."/>
        </authorList>
    </citation>
    <scope>NUCLEOTIDE SEQUENCE</scope>
    <source>
        <strain evidence="8">KB-2021</strain>
        <tissue evidence="8">Leaf</tissue>
    </source>
</reference>
<organism evidence="8 9">
    <name type="scientific">Anisodus tanguticus</name>
    <dbReference type="NCBI Taxonomy" id="243964"/>
    <lineage>
        <taxon>Eukaryota</taxon>
        <taxon>Viridiplantae</taxon>
        <taxon>Streptophyta</taxon>
        <taxon>Embryophyta</taxon>
        <taxon>Tracheophyta</taxon>
        <taxon>Spermatophyta</taxon>
        <taxon>Magnoliopsida</taxon>
        <taxon>eudicotyledons</taxon>
        <taxon>Gunneridae</taxon>
        <taxon>Pentapetalae</taxon>
        <taxon>asterids</taxon>
        <taxon>lamiids</taxon>
        <taxon>Solanales</taxon>
        <taxon>Solanaceae</taxon>
        <taxon>Solanoideae</taxon>
        <taxon>Hyoscyameae</taxon>
        <taxon>Anisodus</taxon>
    </lineage>
</organism>
<dbReference type="PANTHER" id="PTHR24089">
    <property type="entry name" value="SOLUTE CARRIER FAMILY 25"/>
    <property type="match status" value="1"/>
</dbReference>
<evidence type="ECO:0000256" key="4">
    <source>
        <dbReference type="ARBA" id="ARBA00022737"/>
    </source>
</evidence>
<dbReference type="PROSITE" id="PS50920">
    <property type="entry name" value="SOLCAR"/>
    <property type="match status" value="3"/>
</dbReference>
<proteinExistence type="inferred from homology"/>
<evidence type="ECO:0000256" key="1">
    <source>
        <dbReference type="ARBA" id="ARBA00004141"/>
    </source>
</evidence>
<evidence type="ECO:0000256" key="6">
    <source>
        <dbReference type="PROSITE-ProRule" id="PRU00282"/>
    </source>
</evidence>